<evidence type="ECO:0000256" key="5">
    <source>
        <dbReference type="ARBA" id="ARBA00007837"/>
    </source>
</evidence>
<keyword evidence="25" id="KW-1185">Reference proteome</keyword>
<sequence>MTFSIHGIGVSEKIAIGKAHLLAHVSLEAPHYLIASDRVDAEIKRFEAAVRDVQEEFVLLQDGLDDDAPHEMSAMLQVHAMIAQDNMLIEYPKSLMRDKRYNAEWALSAQVNELVEQFEAFEDPYLRERKQDVMQVGTRIMRAIREHAGLVIENNVRPQAFDDDMILVAHDITPADMLQFKDRALAGFITDLGGTTSHTAIVARGLGVPAVVATGQARDLIRENEWVIIDGANGVVLVNPDELLLSHYRGLQVEQRIHQTSLGNLVYQRARTLDGSEIKLMANIELPSDVQAVQQVGADGVGLFRSEFLFLNRLHLPEEEEQFIAYKTVAVALVGQSVTIRTLDIGADKNLATDDYITPLNPALGLRAVRYSLAHPDMFLTQLRAILRASAYGKIKILLPMISSLEQLQQALNLYYKAREQLTEKNIPFDRSIQVGIMVEIPSAVIILPILLPLIDFVSIGTNDLTQYTLAVDRGDAEVTHLYEETHPAVLRLIFNTIDLCRRAKKGVSVCGEMAGDAKLTRLLLGFGLREFSMQPAQVLSVKERVLKASSKKSRKAAEDVLLQYEQVKIRQRIKDLNQKAH</sequence>
<feature type="binding site" evidence="19">
    <location>
        <position position="341"/>
    </location>
    <ligand>
        <name>phosphoenolpyruvate</name>
        <dbReference type="ChEBI" id="CHEBI:58702"/>
    </ligand>
</feature>
<keyword evidence="8 17" id="KW-0813">Transport</keyword>
<keyword evidence="9 17" id="KW-0963">Cytoplasm</keyword>
<feature type="binding site" evidence="19">
    <location>
        <position position="305"/>
    </location>
    <ligand>
        <name>phosphoenolpyruvate</name>
        <dbReference type="ChEBI" id="CHEBI:58702"/>
    </ligand>
</feature>
<organism evidence="24 25">
    <name type="scientific">Ephemeroptericola cinctiostellae</name>
    <dbReference type="NCBI Taxonomy" id="2268024"/>
    <lineage>
        <taxon>Bacteria</taxon>
        <taxon>Pseudomonadati</taxon>
        <taxon>Pseudomonadota</taxon>
        <taxon>Betaproteobacteria</taxon>
        <taxon>Burkholderiales</taxon>
        <taxon>Burkholderiaceae</taxon>
        <taxon>Ephemeroptericola</taxon>
    </lineage>
</organism>
<feature type="binding site" evidence="19">
    <location>
        <position position="474"/>
    </location>
    <ligand>
        <name>phosphoenolpyruvate</name>
        <dbReference type="ChEBI" id="CHEBI:58702"/>
    </ligand>
</feature>
<evidence type="ECO:0000256" key="1">
    <source>
        <dbReference type="ARBA" id="ARBA00000683"/>
    </source>
</evidence>
<feature type="domain" description="PEP-utilising enzyme C-terminal" evidence="22">
    <location>
        <begin position="262"/>
        <end position="549"/>
    </location>
</feature>
<feature type="binding site" evidence="19">
    <location>
        <begin position="463"/>
        <end position="464"/>
    </location>
    <ligand>
        <name>phosphoenolpyruvate</name>
        <dbReference type="ChEBI" id="CHEBI:58702"/>
    </ligand>
</feature>
<dbReference type="EC" id="2.7.3.9" evidence="6 17"/>
<dbReference type="Proteomes" id="UP000252182">
    <property type="component" value="Chromosome"/>
</dbReference>
<evidence type="ECO:0000256" key="14">
    <source>
        <dbReference type="ARBA" id="ARBA00022777"/>
    </source>
</evidence>
<dbReference type="Gene3D" id="3.50.30.10">
    <property type="entry name" value="Phosphohistidine domain"/>
    <property type="match status" value="1"/>
</dbReference>
<evidence type="ECO:0000256" key="7">
    <source>
        <dbReference type="ARBA" id="ARBA00016544"/>
    </source>
</evidence>
<gene>
    <name evidence="24" type="primary">ptsI_2</name>
    <name evidence="24" type="ORF">DTO96_102484</name>
</gene>
<evidence type="ECO:0000256" key="16">
    <source>
        <dbReference type="ARBA" id="ARBA00033235"/>
    </source>
</evidence>
<keyword evidence="11 17" id="KW-0808">Transferase</keyword>
<dbReference type="AlphaFoldDB" id="A0A345DEE0"/>
<evidence type="ECO:0000259" key="21">
    <source>
        <dbReference type="Pfam" id="PF00391"/>
    </source>
</evidence>
<evidence type="ECO:0000259" key="22">
    <source>
        <dbReference type="Pfam" id="PF02896"/>
    </source>
</evidence>
<dbReference type="InterPro" id="IPR018274">
    <property type="entry name" value="PEP_util_AS"/>
</dbReference>
<feature type="active site" description="Tele-phosphohistidine intermediate" evidence="18">
    <location>
        <position position="198"/>
    </location>
</feature>
<comment type="similarity">
    <text evidence="5 17">Belongs to the PEP-utilizing enzyme family.</text>
</comment>
<evidence type="ECO:0000256" key="12">
    <source>
        <dbReference type="ARBA" id="ARBA00022683"/>
    </source>
</evidence>
<keyword evidence="24" id="KW-0670">Pyruvate</keyword>
<keyword evidence="10 17" id="KW-0762">Sugar transport</keyword>
<keyword evidence="12 17" id="KW-0598">Phosphotransferase system</keyword>
<keyword evidence="13 17" id="KW-0479">Metal-binding</keyword>
<dbReference type="InterPro" id="IPR015813">
    <property type="entry name" value="Pyrv/PenolPyrv_kinase-like_dom"/>
</dbReference>
<evidence type="ECO:0000313" key="25">
    <source>
        <dbReference type="Proteomes" id="UP000252182"/>
    </source>
</evidence>
<dbReference type="RefSeq" id="WP_114563777.1">
    <property type="nucleotide sequence ID" value="NZ_CP031124.1"/>
</dbReference>
<dbReference type="SUPFAM" id="SSF52009">
    <property type="entry name" value="Phosphohistidine domain"/>
    <property type="match status" value="1"/>
</dbReference>
<evidence type="ECO:0000256" key="8">
    <source>
        <dbReference type="ARBA" id="ARBA00022448"/>
    </source>
</evidence>
<dbReference type="GO" id="GO:0005737">
    <property type="term" value="C:cytoplasm"/>
    <property type="evidence" value="ECO:0007669"/>
    <property type="project" value="UniProtKB-SubCell"/>
</dbReference>
<dbReference type="InterPro" id="IPR008279">
    <property type="entry name" value="PEP-util_enz_mobile_dom"/>
</dbReference>
<dbReference type="Gene3D" id="1.10.274.10">
    <property type="entry name" value="PtsI, HPr-binding domain"/>
    <property type="match status" value="1"/>
</dbReference>
<dbReference type="EMBL" id="CP031124">
    <property type="protein sequence ID" value="AXF86728.1"/>
    <property type="molecule type" value="Genomic_DNA"/>
</dbReference>
<feature type="domain" description="Phosphotransferase system enzyme I N-terminal" evidence="23">
    <location>
        <begin position="6"/>
        <end position="129"/>
    </location>
</feature>
<dbReference type="PROSITE" id="PS00370">
    <property type="entry name" value="PEP_ENZYMES_PHOS_SITE"/>
    <property type="match status" value="1"/>
</dbReference>
<dbReference type="InterPro" id="IPR000121">
    <property type="entry name" value="PEP_util_C"/>
</dbReference>
<dbReference type="KEGG" id="hyf:DTO96_102484"/>
<dbReference type="InterPro" id="IPR036618">
    <property type="entry name" value="PtsI_HPr-bd_sf"/>
</dbReference>
<feature type="binding site" evidence="20">
    <location>
        <position position="464"/>
    </location>
    <ligand>
        <name>Mg(2+)</name>
        <dbReference type="ChEBI" id="CHEBI:18420"/>
    </ligand>
</feature>
<evidence type="ECO:0000259" key="23">
    <source>
        <dbReference type="Pfam" id="PF05524"/>
    </source>
</evidence>
<dbReference type="InterPro" id="IPR024692">
    <property type="entry name" value="PTS_EI"/>
</dbReference>
<evidence type="ECO:0000313" key="24">
    <source>
        <dbReference type="EMBL" id="AXF86728.1"/>
    </source>
</evidence>
<dbReference type="InterPro" id="IPR006318">
    <property type="entry name" value="PTS_EI-like"/>
</dbReference>
<dbReference type="PANTHER" id="PTHR46244:SF3">
    <property type="entry name" value="PHOSPHOENOLPYRUVATE-PROTEIN PHOSPHOTRANSFERASE"/>
    <property type="match status" value="1"/>
</dbReference>
<dbReference type="GO" id="GO:0016301">
    <property type="term" value="F:kinase activity"/>
    <property type="evidence" value="ECO:0007669"/>
    <property type="project" value="UniProtKB-KW"/>
</dbReference>
<evidence type="ECO:0000256" key="3">
    <source>
        <dbReference type="ARBA" id="ARBA00002728"/>
    </source>
</evidence>
<feature type="active site" description="Proton donor" evidence="18">
    <location>
        <position position="511"/>
    </location>
</feature>
<feature type="binding site" evidence="20">
    <location>
        <position position="440"/>
    </location>
    <ligand>
        <name>Mg(2+)</name>
        <dbReference type="ChEBI" id="CHEBI:18420"/>
    </ligand>
</feature>
<dbReference type="PROSITE" id="PS00742">
    <property type="entry name" value="PEP_ENZYMES_2"/>
    <property type="match status" value="1"/>
</dbReference>
<evidence type="ECO:0000256" key="18">
    <source>
        <dbReference type="PIRSR" id="PIRSR000732-1"/>
    </source>
</evidence>
<dbReference type="Pfam" id="PF05524">
    <property type="entry name" value="PEP-utilisers_N"/>
    <property type="match status" value="1"/>
</dbReference>
<evidence type="ECO:0000256" key="19">
    <source>
        <dbReference type="PIRSR" id="PIRSR000732-2"/>
    </source>
</evidence>
<dbReference type="GO" id="GO:0009401">
    <property type="term" value="P:phosphoenolpyruvate-dependent sugar phosphotransferase system"/>
    <property type="evidence" value="ECO:0007669"/>
    <property type="project" value="UniProtKB-KW"/>
</dbReference>
<dbReference type="InterPro" id="IPR008731">
    <property type="entry name" value="PTS_EIN"/>
</dbReference>
<dbReference type="GO" id="GO:0008965">
    <property type="term" value="F:phosphoenolpyruvate-protein phosphotransferase activity"/>
    <property type="evidence" value="ECO:0007669"/>
    <property type="project" value="UniProtKB-EC"/>
</dbReference>
<dbReference type="PANTHER" id="PTHR46244">
    <property type="entry name" value="PHOSPHOENOLPYRUVATE-PROTEIN PHOSPHOTRANSFERASE"/>
    <property type="match status" value="1"/>
</dbReference>
<evidence type="ECO:0000256" key="4">
    <source>
        <dbReference type="ARBA" id="ARBA00004496"/>
    </source>
</evidence>
<evidence type="ECO:0000256" key="2">
    <source>
        <dbReference type="ARBA" id="ARBA00001946"/>
    </source>
</evidence>
<name>A0A345DEE0_9BURK</name>
<comment type="subcellular location">
    <subcellularLocation>
        <location evidence="4 17">Cytoplasm</location>
    </subcellularLocation>
</comment>
<feature type="domain" description="PEP-utilising enzyme mobile" evidence="21">
    <location>
        <begin position="162"/>
        <end position="234"/>
    </location>
</feature>
<dbReference type="PIRSF" id="PIRSF000732">
    <property type="entry name" value="PTS_enzyme_I"/>
    <property type="match status" value="1"/>
</dbReference>
<keyword evidence="15 17" id="KW-0460">Magnesium</keyword>
<comment type="cofactor">
    <cofactor evidence="2 17 20">
        <name>Mg(2+)</name>
        <dbReference type="ChEBI" id="CHEBI:18420"/>
    </cofactor>
</comment>
<proteinExistence type="inferred from homology"/>
<comment type="function">
    <text evidence="3 17">General (non sugar-specific) component of the phosphoenolpyruvate-dependent sugar phosphotransferase system (sugar PTS). This major carbohydrate active-transport system catalyzes the phosphorylation of incoming sugar substrates concomitantly with their translocation across the cell membrane. Enzyme I transfers the phosphoryl group from phosphoenolpyruvate (PEP) to the phosphoryl carrier protein (HPr).</text>
</comment>
<evidence type="ECO:0000256" key="13">
    <source>
        <dbReference type="ARBA" id="ARBA00022723"/>
    </source>
</evidence>
<evidence type="ECO:0000256" key="20">
    <source>
        <dbReference type="PIRSR" id="PIRSR000732-3"/>
    </source>
</evidence>
<dbReference type="InterPro" id="IPR040442">
    <property type="entry name" value="Pyrv_kinase-like_dom_sf"/>
</dbReference>
<dbReference type="PRINTS" id="PR01736">
    <property type="entry name" value="PHPHTRNFRASE"/>
</dbReference>
<evidence type="ECO:0000256" key="11">
    <source>
        <dbReference type="ARBA" id="ARBA00022679"/>
    </source>
</evidence>
<dbReference type="NCBIfam" id="TIGR01417">
    <property type="entry name" value="PTS_I_fam"/>
    <property type="match status" value="1"/>
</dbReference>
<evidence type="ECO:0000256" key="6">
    <source>
        <dbReference type="ARBA" id="ARBA00012232"/>
    </source>
</evidence>
<dbReference type="Pfam" id="PF00391">
    <property type="entry name" value="PEP-utilizers"/>
    <property type="match status" value="1"/>
</dbReference>
<keyword evidence="14 17" id="KW-0418">Kinase</keyword>
<dbReference type="GO" id="GO:0046872">
    <property type="term" value="F:metal ion binding"/>
    <property type="evidence" value="ECO:0007669"/>
    <property type="project" value="UniProtKB-KW"/>
</dbReference>
<comment type="catalytic activity">
    <reaction evidence="1 17">
        <text>L-histidyl-[protein] + phosphoenolpyruvate = N(pros)-phospho-L-histidyl-[protein] + pyruvate</text>
        <dbReference type="Rhea" id="RHEA:23880"/>
        <dbReference type="Rhea" id="RHEA-COMP:9745"/>
        <dbReference type="Rhea" id="RHEA-COMP:9746"/>
        <dbReference type="ChEBI" id="CHEBI:15361"/>
        <dbReference type="ChEBI" id="CHEBI:29979"/>
        <dbReference type="ChEBI" id="CHEBI:58702"/>
        <dbReference type="ChEBI" id="CHEBI:64837"/>
        <dbReference type="EC" id="2.7.3.9"/>
    </reaction>
</comment>
<dbReference type="Pfam" id="PF02896">
    <property type="entry name" value="PEP-utilizers_C"/>
    <property type="match status" value="1"/>
</dbReference>
<reference evidence="25" key="1">
    <citation type="submission" date="2018-07" db="EMBL/GenBank/DDBJ databases">
        <authorList>
            <person name="Kim H."/>
        </authorList>
    </citation>
    <scope>NUCLEOTIDE SEQUENCE [LARGE SCALE GENOMIC DNA]</scope>
    <source>
        <strain evidence="25">F02</strain>
    </source>
</reference>
<dbReference type="OrthoDB" id="9765468at2"/>
<dbReference type="InterPro" id="IPR050499">
    <property type="entry name" value="PEP-utilizing_PTS_enzyme"/>
</dbReference>
<evidence type="ECO:0000256" key="10">
    <source>
        <dbReference type="ARBA" id="ARBA00022597"/>
    </source>
</evidence>
<dbReference type="SUPFAM" id="SSF47831">
    <property type="entry name" value="Enzyme I of the PEP:sugar phosphotransferase system HPr-binding (sub)domain"/>
    <property type="match status" value="1"/>
</dbReference>
<dbReference type="SUPFAM" id="SSF51621">
    <property type="entry name" value="Phosphoenolpyruvate/pyruvate domain"/>
    <property type="match status" value="1"/>
</dbReference>
<evidence type="ECO:0000256" key="9">
    <source>
        <dbReference type="ARBA" id="ARBA00022490"/>
    </source>
</evidence>
<protein>
    <recommendedName>
        <fullName evidence="7 17">Phosphoenolpyruvate-protein phosphotransferase</fullName>
        <ecNumber evidence="6 17">2.7.3.9</ecNumber>
    </recommendedName>
    <alternativeName>
        <fullName evidence="16 17">Phosphotransferase system, enzyme I</fullName>
    </alternativeName>
</protein>
<dbReference type="InterPro" id="IPR036637">
    <property type="entry name" value="Phosphohistidine_dom_sf"/>
</dbReference>
<dbReference type="InterPro" id="IPR023151">
    <property type="entry name" value="PEP_util_CS"/>
</dbReference>
<evidence type="ECO:0000256" key="17">
    <source>
        <dbReference type="PIRNR" id="PIRNR000732"/>
    </source>
</evidence>
<accession>A0A345DEE0</accession>
<dbReference type="Gene3D" id="3.20.20.60">
    <property type="entry name" value="Phosphoenolpyruvate-binding domains"/>
    <property type="match status" value="1"/>
</dbReference>
<evidence type="ECO:0000256" key="15">
    <source>
        <dbReference type="ARBA" id="ARBA00022842"/>
    </source>
</evidence>